<reference evidence="1" key="1">
    <citation type="journal article" date="2021" name="Sci. Adv.">
        <title>The American lobster genome reveals insights on longevity, neural, and immune adaptations.</title>
        <authorList>
            <person name="Polinski J.M."/>
            <person name="Zimin A.V."/>
            <person name="Clark K.F."/>
            <person name="Kohn A.B."/>
            <person name="Sadowski N."/>
            <person name="Timp W."/>
            <person name="Ptitsyn A."/>
            <person name="Khanna P."/>
            <person name="Romanova D.Y."/>
            <person name="Williams P."/>
            <person name="Greenwood S.J."/>
            <person name="Moroz L.L."/>
            <person name="Walt D.R."/>
            <person name="Bodnar A.G."/>
        </authorList>
    </citation>
    <scope>NUCLEOTIDE SEQUENCE</scope>
    <source>
        <strain evidence="1">GMGI-L3</strain>
    </source>
</reference>
<organism evidence="1 2">
    <name type="scientific">Homarus americanus</name>
    <name type="common">American lobster</name>
    <dbReference type="NCBI Taxonomy" id="6706"/>
    <lineage>
        <taxon>Eukaryota</taxon>
        <taxon>Metazoa</taxon>
        <taxon>Ecdysozoa</taxon>
        <taxon>Arthropoda</taxon>
        <taxon>Crustacea</taxon>
        <taxon>Multicrustacea</taxon>
        <taxon>Malacostraca</taxon>
        <taxon>Eumalacostraca</taxon>
        <taxon>Eucarida</taxon>
        <taxon>Decapoda</taxon>
        <taxon>Pleocyemata</taxon>
        <taxon>Astacidea</taxon>
        <taxon>Nephropoidea</taxon>
        <taxon>Nephropidae</taxon>
        <taxon>Homarus</taxon>
    </lineage>
</organism>
<protein>
    <submittedName>
        <fullName evidence="1">Uncharacterized protein</fullName>
    </submittedName>
</protein>
<sequence>VPADLAWFPGRARSLAPPASLPTPADPLLTTPVIRQLHCLLDLLVSWERPGGGERRYKCRSVEGLGTLDQGAQHVSKMSEDGASSFDLSSKIVHGTGTCRFREARKVATIVSEDLWTPVSSLVSPTTCRAPPRTR</sequence>
<feature type="non-terminal residue" evidence="1">
    <location>
        <position position="1"/>
    </location>
</feature>
<gene>
    <name evidence="1" type="ORF">Hamer_G028530</name>
</gene>
<dbReference type="Proteomes" id="UP000747542">
    <property type="component" value="Unassembled WGS sequence"/>
</dbReference>
<evidence type="ECO:0000313" key="2">
    <source>
        <dbReference type="Proteomes" id="UP000747542"/>
    </source>
</evidence>
<dbReference type="EMBL" id="JAHLQT010006103">
    <property type="protein sequence ID" value="KAG7175449.1"/>
    <property type="molecule type" value="Genomic_DNA"/>
</dbReference>
<dbReference type="AlphaFoldDB" id="A0A8J5N9Q3"/>
<comment type="caution">
    <text evidence="1">The sequence shown here is derived from an EMBL/GenBank/DDBJ whole genome shotgun (WGS) entry which is preliminary data.</text>
</comment>
<evidence type="ECO:0000313" key="1">
    <source>
        <dbReference type="EMBL" id="KAG7175449.1"/>
    </source>
</evidence>
<proteinExistence type="predicted"/>
<accession>A0A8J5N9Q3</accession>
<name>A0A8J5N9Q3_HOMAM</name>
<keyword evidence="2" id="KW-1185">Reference proteome</keyword>